<dbReference type="InterPro" id="IPR058610">
    <property type="entry name" value="WIT1_2_N"/>
</dbReference>
<dbReference type="Pfam" id="PF26581">
    <property type="entry name" value="WIT1_2_N"/>
    <property type="match status" value="1"/>
</dbReference>
<protein>
    <recommendedName>
        <fullName evidence="1">WIT1/2 N-terminal helical bundle domain-containing protein</fullName>
    </recommendedName>
</protein>
<dbReference type="OrthoDB" id="1936068at2759"/>
<feature type="domain" description="WIT1/2 N-terminal helical bundle" evidence="1">
    <location>
        <begin position="21"/>
        <end position="151"/>
    </location>
</feature>
<comment type="caution">
    <text evidence="2">The sequence shown here is derived from an EMBL/GenBank/DDBJ whole genome shotgun (WGS) entry which is preliminary data.</text>
</comment>
<dbReference type="PANTHER" id="PTHR35705:SF1">
    <property type="entry name" value="WPP DOMAIN-INTERACTING TAIL-ANCHORED PROTEIN 1"/>
    <property type="match status" value="1"/>
</dbReference>
<reference evidence="3" key="1">
    <citation type="journal article" date="2020" name="Nat. Commun.">
        <title>Genome sequence of the cluster root forming white lupin.</title>
        <authorList>
            <person name="Hufnagel B."/>
            <person name="Marques A."/>
            <person name="Soriano A."/>
            <person name="Marques L."/>
            <person name="Divol F."/>
            <person name="Doumas P."/>
            <person name="Sallet E."/>
            <person name="Mancinotti D."/>
            <person name="Carrere S."/>
            <person name="Marande W."/>
            <person name="Arribat S."/>
            <person name="Keller J."/>
            <person name="Huneau C."/>
            <person name="Blein T."/>
            <person name="Aime D."/>
            <person name="Laguerre M."/>
            <person name="Taylor J."/>
            <person name="Schubert V."/>
            <person name="Nelson M."/>
            <person name="Geu-Flores F."/>
            <person name="Crespi M."/>
            <person name="Gallardo-Guerrero K."/>
            <person name="Delaux P.-M."/>
            <person name="Salse J."/>
            <person name="Berges H."/>
            <person name="Guyot R."/>
            <person name="Gouzy J."/>
            <person name="Peret B."/>
        </authorList>
    </citation>
    <scope>NUCLEOTIDE SEQUENCE [LARGE SCALE GENOMIC DNA]</scope>
    <source>
        <strain evidence="3">cv. Amiga</strain>
    </source>
</reference>
<dbReference type="AlphaFoldDB" id="A0A6A4P4R4"/>
<dbReference type="InterPro" id="IPR039976">
    <property type="entry name" value="WIT1/WIT2"/>
</dbReference>
<evidence type="ECO:0000259" key="1">
    <source>
        <dbReference type="Pfam" id="PF26581"/>
    </source>
</evidence>
<sequence>MDTQSGEYVNFDLKIEDFSSDVEAIEDVSIGVACFSEKVSNLSIFVMHLETLEGKLEDLVFNNDENDIDSVEKVMEFDLLCGVLESEIRELDLFLETLFAEIDDAGERVLLFSSTIWMEKLHDNEQCLKQSEEQFSEIKKQCCSYERTLSSYKREENVNVEEGEIVIEDTQFLNVSTAIKMQTIEEQRDILRMLEKSLASEMDLEKNFNDSKQIEEKLKQTVVSLEEELNVMEEEANDVWERWFEADNASDILMGISKDLLGRLQISQFNLNGLSQRESELSAKLDNMSSLEKQLKESECQLLHVKASADEYQILYNVKCSEIRAMENLIVELKENASKAEIQANAAEAECKLLKETNTELSNEMILLKDDGGTSDTVESLERQLKESDLKLQHAVASAEACHEKQSRLYSTIKDMKHAIKDLKSKVSKSERWADSAEEKCIVLSDYNAELNEEVNLLRNRLECLEESVRQVEEAKVATAKDISKQTVVFKQLLTQLAVERERLYKQLSSLASENKILVVKLKQTCKDPSQEVCPTSATGQVDKTWENLSENDNVVESVDSMPDVGTVRRIDAGVLSFKYLLISVFVLLISAVTFLYLNDANVDFSI</sequence>
<keyword evidence="3" id="KW-1185">Reference proteome</keyword>
<evidence type="ECO:0000313" key="3">
    <source>
        <dbReference type="Proteomes" id="UP000447434"/>
    </source>
</evidence>
<gene>
    <name evidence="2" type="ORF">Lalb_Chr17g0336741</name>
</gene>
<dbReference type="EMBL" id="WOCE01000017">
    <property type="protein sequence ID" value="KAE9595254.1"/>
    <property type="molecule type" value="Genomic_DNA"/>
</dbReference>
<accession>A0A6A4P4R4</accession>
<organism evidence="2 3">
    <name type="scientific">Lupinus albus</name>
    <name type="common">White lupine</name>
    <name type="synonym">Lupinus termis</name>
    <dbReference type="NCBI Taxonomy" id="3870"/>
    <lineage>
        <taxon>Eukaryota</taxon>
        <taxon>Viridiplantae</taxon>
        <taxon>Streptophyta</taxon>
        <taxon>Embryophyta</taxon>
        <taxon>Tracheophyta</taxon>
        <taxon>Spermatophyta</taxon>
        <taxon>Magnoliopsida</taxon>
        <taxon>eudicotyledons</taxon>
        <taxon>Gunneridae</taxon>
        <taxon>Pentapetalae</taxon>
        <taxon>rosids</taxon>
        <taxon>fabids</taxon>
        <taxon>Fabales</taxon>
        <taxon>Fabaceae</taxon>
        <taxon>Papilionoideae</taxon>
        <taxon>50 kb inversion clade</taxon>
        <taxon>genistoids sensu lato</taxon>
        <taxon>core genistoids</taxon>
        <taxon>Genisteae</taxon>
        <taxon>Lupinus</taxon>
    </lineage>
</organism>
<dbReference type="PANTHER" id="PTHR35705">
    <property type="entry name" value="WPP DOMAIN-INTERACTING TAIL-ANCHORED PROTEIN 1"/>
    <property type="match status" value="1"/>
</dbReference>
<evidence type="ECO:0000313" key="2">
    <source>
        <dbReference type="EMBL" id="KAE9595254.1"/>
    </source>
</evidence>
<proteinExistence type="predicted"/>
<name>A0A6A4P4R4_LUPAL</name>
<dbReference type="Proteomes" id="UP000447434">
    <property type="component" value="Chromosome 17"/>
</dbReference>